<dbReference type="Gene3D" id="3.40.50.1820">
    <property type="entry name" value="alpha/beta hydrolase"/>
    <property type="match status" value="2"/>
</dbReference>
<feature type="region of interest" description="Disordered" evidence="2">
    <location>
        <begin position="32"/>
        <end position="78"/>
    </location>
</feature>
<dbReference type="NCBIfam" id="TIGR00976">
    <property type="entry name" value="CocE_NonD"/>
    <property type="match status" value="2"/>
</dbReference>
<dbReference type="InterPro" id="IPR029058">
    <property type="entry name" value="AB_hydrolase_fold"/>
</dbReference>
<dbReference type="Gene3D" id="2.60.120.260">
    <property type="entry name" value="Galactose-binding domain-like"/>
    <property type="match status" value="1"/>
</dbReference>
<dbReference type="SMART" id="SM00939">
    <property type="entry name" value="PepX_C"/>
    <property type="match status" value="1"/>
</dbReference>
<dbReference type="InterPro" id="IPR000383">
    <property type="entry name" value="Xaa-Pro-like_dom"/>
</dbReference>
<accession>A0A369UVF8</accession>
<evidence type="ECO:0000256" key="3">
    <source>
        <dbReference type="SAM" id="SignalP"/>
    </source>
</evidence>
<feature type="domain" description="Xaa-Pro dipeptidyl-peptidase C-terminal" evidence="4">
    <location>
        <begin position="364"/>
        <end position="573"/>
    </location>
</feature>
<name>A0A369UVF8_9ACTN</name>
<gene>
    <name evidence="5" type="ORF">DVZ84_37635</name>
</gene>
<dbReference type="SUPFAM" id="SSF49785">
    <property type="entry name" value="Galactose-binding domain-like"/>
    <property type="match status" value="1"/>
</dbReference>
<keyword evidence="1 5" id="KW-0378">Hydrolase</keyword>
<dbReference type="InterPro" id="IPR005674">
    <property type="entry name" value="CocE/Ser_esterase"/>
</dbReference>
<evidence type="ECO:0000259" key="4">
    <source>
        <dbReference type="SMART" id="SM00939"/>
    </source>
</evidence>
<dbReference type="Pfam" id="PF08530">
    <property type="entry name" value="PepX_C"/>
    <property type="match status" value="1"/>
</dbReference>
<dbReference type="AlphaFoldDB" id="A0A369UVF8"/>
<evidence type="ECO:0000256" key="2">
    <source>
        <dbReference type="SAM" id="MobiDB-lite"/>
    </source>
</evidence>
<sequence length="588" mass="62693">MTKRPRASRTTLAVVLTLALTGTLATVAVATSDDDPKPAASGPSVATATGPVTHEDNDRVPKGARWTQHYFPSSDGSKTELHADVLLPENLPAGKKVPVVLSAGAYFGHSGETGDENHESPGPAERFRDFVEGAGLLKRGYAFVMVDTRGFGGSSGCYDYGGRGDTADVEAAIEWSSKQPWSSGAVGMYGKSFDAWTGLLGNNTGHPALKAVVAQEPIWDLYKHSHNNGIPRFNGVTAPTSYDRIAKLPPLPGDDKRYRKNAAYEKTHPECAAVMASANVVDPDDPFWTQRSAANGAKGTDTPLLFTQGLTETNTKPLGMEEFLANHRGVERGWIGPWDHVRGDERGPGGKLAMGRDGWFTEALSFFDEHLKGLAPQERLPNYAVQDNTGVWRAETAWPATDRTATLGLGGGTYTDSGAGTAEDTGASGLGGPGAPRFLIGSKPLDKGTRVTGTPRVSMRAEGEGNVMVKLYDVAADGTAVAFDEQVSRLDQDVVNLDLKSTDWTLPAGHRLAVQIGSVLTGEWIDTPSKQKVSIRNVRLELPLDDPAGDTPTQGARAPFLDQYVKINTSELDAGPARFTVPAVTEKE</sequence>
<feature type="signal peptide" evidence="3">
    <location>
        <begin position="1"/>
        <end position="30"/>
    </location>
</feature>
<dbReference type="InterPro" id="IPR008979">
    <property type="entry name" value="Galactose-bd-like_sf"/>
</dbReference>
<dbReference type="SUPFAM" id="SSF53474">
    <property type="entry name" value="alpha/beta-Hydrolases"/>
    <property type="match status" value="1"/>
</dbReference>
<reference evidence="5 6" key="1">
    <citation type="submission" date="2018-07" db="EMBL/GenBank/DDBJ databases">
        <title>Genome guided investigation of antibiotics producing actinomycetales strain isolated from a Macau mangrove ecosystem.</title>
        <authorList>
            <person name="Hu D."/>
        </authorList>
    </citation>
    <scope>NUCLEOTIDE SEQUENCE [LARGE SCALE GENOMIC DNA]</scope>
    <source>
        <strain evidence="5 6">2297</strain>
    </source>
</reference>
<proteinExistence type="predicted"/>
<protein>
    <submittedName>
        <fullName evidence="5">CocE/NonD family hydrolase</fullName>
    </submittedName>
</protein>
<dbReference type="Pfam" id="PF02129">
    <property type="entry name" value="Peptidase_S15"/>
    <property type="match status" value="1"/>
</dbReference>
<dbReference type="GO" id="GO:0008239">
    <property type="term" value="F:dipeptidyl-peptidase activity"/>
    <property type="evidence" value="ECO:0007669"/>
    <property type="project" value="InterPro"/>
</dbReference>
<dbReference type="OrthoDB" id="5240615at2"/>
<dbReference type="Proteomes" id="UP000253742">
    <property type="component" value="Unassembled WGS sequence"/>
</dbReference>
<dbReference type="RefSeq" id="WP_114534072.1">
    <property type="nucleotide sequence ID" value="NZ_QQBH01000056.1"/>
</dbReference>
<dbReference type="InterPro" id="IPR013736">
    <property type="entry name" value="Xaa-Pro_dipept_C"/>
</dbReference>
<evidence type="ECO:0000256" key="1">
    <source>
        <dbReference type="ARBA" id="ARBA00022801"/>
    </source>
</evidence>
<evidence type="ECO:0000313" key="5">
    <source>
        <dbReference type="EMBL" id="RDD83985.1"/>
    </source>
</evidence>
<comment type="caution">
    <text evidence="5">The sequence shown here is derived from an EMBL/GenBank/DDBJ whole genome shotgun (WGS) entry which is preliminary data.</text>
</comment>
<keyword evidence="3" id="KW-0732">Signal</keyword>
<organism evidence="5 6">
    <name type="scientific">Streptomyces parvulus</name>
    <dbReference type="NCBI Taxonomy" id="146923"/>
    <lineage>
        <taxon>Bacteria</taxon>
        <taxon>Bacillati</taxon>
        <taxon>Actinomycetota</taxon>
        <taxon>Actinomycetes</taxon>
        <taxon>Kitasatosporales</taxon>
        <taxon>Streptomycetaceae</taxon>
        <taxon>Streptomyces</taxon>
    </lineage>
</organism>
<evidence type="ECO:0000313" key="6">
    <source>
        <dbReference type="Proteomes" id="UP000253742"/>
    </source>
</evidence>
<dbReference type="EMBL" id="QQBH01000056">
    <property type="protein sequence ID" value="RDD83985.1"/>
    <property type="molecule type" value="Genomic_DNA"/>
</dbReference>
<feature type="chain" id="PRO_5016769133" evidence="3">
    <location>
        <begin position="31"/>
        <end position="588"/>
    </location>
</feature>